<evidence type="ECO:0000313" key="2">
    <source>
        <dbReference type="EMBL" id="RMZ53201.1"/>
    </source>
</evidence>
<evidence type="ECO:0000256" key="1">
    <source>
        <dbReference type="SAM" id="MobiDB-lite"/>
    </source>
</evidence>
<sequence>MAFSPMRGDPATLDPHPREDVTLRCGDTCITLNSRLAGATWSMTYRGQELILPQPGNGGSLQSACAFDVRPGTSPEAENPTEAGNVNDNAGATSSEWKVCRVNADHTEAYTETLMAYFWPPGRPMESGPDRGPPRNTSVLSRVTLAKHLVFLAPDLLRYTVAFCLPADEPHWFAQVEALTGYMHPSTLPCRWKVAAERGRGGPFAAWTPVPSGDAPAARPGTPAEGMVYASRGGAFAFGVAAVDWPPGGHVYAGDEAAPPWAGTWQDPYKWNYVHHFNAQVSPEDSRIPTGALGYSFLLATGDLERVRGVIAQATLLAAAKCRPPA</sequence>
<dbReference type="Proteomes" id="UP000279271">
    <property type="component" value="Unassembled WGS sequence"/>
</dbReference>
<dbReference type="EMBL" id="QOKY01000199">
    <property type="protein sequence ID" value="RMZ53201.1"/>
    <property type="molecule type" value="Genomic_DNA"/>
</dbReference>
<accession>A0A3M7KRQ7</accession>
<gene>
    <name evidence="2" type="ORF">APUTEX25_005190</name>
</gene>
<name>A0A3M7KRQ7_AUXPR</name>
<comment type="caution">
    <text evidence="2">The sequence shown here is derived from an EMBL/GenBank/DDBJ whole genome shotgun (WGS) entry which is preliminary data.</text>
</comment>
<evidence type="ECO:0000313" key="3">
    <source>
        <dbReference type="Proteomes" id="UP000279271"/>
    </source>
</evidence>
<organism evidence="2 3">
    <name type="scientific">Auxenochlorella protothecoides</name>
    <name type="common">Green microalga</name>
    <name type="synonym">Chlorella protothecoides</name>
    <dbReference type="NCBI Taxonomy" id="3075"/>
    <lineage>
        <taxon>Eukaryota</taxon>
        <taxon>Viridiplantae</taxon>
        <taxon>Chlorophyta</taxon>
        <taxon>core chlorophytes</taxon>
        <taxon>Trebouxiophyceae</taxon>
        <taxon>Chlorellales</taxon>
        <taxon>Chlorellaceae</taxon>
        <taxon>Auxenochlorella</taxon>
    </lineage>
</organism>
<reference evidence="3" key="1">
    <citation type="journal article" date="2018" name="Algal Res.">
        <title>Characterization of plant carbon substrate utilization by Auxenochlorella protothecoides.</title>
        <authorList>
            <person name="Vogler B.W."/>
            <person name="Starkenburg S.R."/>
            <person name="Sudasinghe N."/>
            <person name="Schambach J.Y."/>
            <person name="Rollin J.A."/>
            <person name="Pattathil S."/>
            <person name="Barry A.N."/>
        </authorList>
    </citation>
    <scope>NUCLEOTIDE SEQUENCE [LARGE SCALE GENOMIC DNA]</scope>
    <source>
        <strain evidence="3">UTEX 25</strain>
    </source>
</reference>
<feature type="region of interest" description="Disordered" evidence="1">
    <location>
        <begin position="69"/>
        <end position="90"/>
    </location>
</feature>
<proteinExistence type="predicted"/>
<dbReference type="AlphaFoldDB" id="A0A3M7KRQ7"/>
<protein>
    <submittedName>
        <fullName evidence="2">Uncharacterized protein</fullName>
    </submittedName>
</protein>